<dbReference type="PANTHER" id="PTHR34404:SF2">
    <property type="entry name" value="CONSERVED SERINE RICH PROTEIN"/>
    <property type="match status" value="1"/>
</dbReference>
<dbReference type="Proteomes" id="UP000000263">
    <property type="component" value="Chromosome"/>
</dbReference>
<keyword evidence="4" id="KW-1185">Reference proteome</keyword>
<dbReference type="EMBL" id="CP000804">
    <property type="protein sequence ID" value="ABU58225.1"/>
    <property type="molecule type" value="Genomic_DNA"/>
</dbReference>
<dbReference type="HOGENOM" id="CLU_136025_3_1_0"/>
<feature type="domain" description="Putative regulatory protein FmdB zinc ribbon" evidence="2">
    <location>
        <begin position="16"/>
        <end position="57"/>
    </location>
</feature>
<name>A7NL55_ROSCS</name>
<dbReference type="eggNOG" id="COG2331">
    <property type="taxonomic scope" value="Bacteria"/>
</dbReference>
<sequence>MYISFITQCQEVLTSMPTYVYACDTCGAQFEQFQSFKDEPLRVCRCGKEGSVRRVFQPVGIVFKGSGWYITDSRKSDSASIGSDSSSKSEKSETGASES</sequence>
<evidence type="ECO:0000313" key="4">
    <source>
        <dbReference type="Proteomes" id="UP000000263"/>
    </source>
</evidence>
<accession>A7NL55</accession>
<proteinExistence type="predicted"/>
<evidence type="ECO:0000259" key="2">
    <source>
        <dbReference type="SMART" id="SM00834"/>
    </source>
</evidence>
<protein>
    <submittedName>
        <fullName evidence="3">Putative regulatory protein, FmdB family</fullName>
    </submittedName>
</protein>
<dbReference type="PANTHER" id="PTHR34404">
    <property type="entry name" value="REGULATORY PROTEIN, FMDB FAMILY"/>
    <property type="match status" value="1"/>
</dbReference>
<dbReference type="Pfam" id="PF09723">
    <property type="entry name" value="Zn_ribbon_8"/>
    <property type="match status" value="1"/>
</dbReference>
<dbReference type="AlphaFoldDB" id="A7NL55"/>
<gene>
    <name evidence="3" type="ordered locus">Rcas_2140</name>
</gene>
<organism evidence="3 4">
    <name type="scientific">Roseiflexus castenholzii (strain DSM 13941 / HLO8)</name>
    <dbReference type="NCBI Taxonomy" id="383372"/>
    <lineage>
        <taxon>Bacteria</taxon>
        <taxon>Bacillati</taxon>
        <taxon>Chloroflexota</taxon>
        <taxon>Chloroflexia</taxon>
        <taxon>Chloroflexales</taxon>
        <taxon>Roseiflexineae</taxon>
        <taxon>Roseiflexaceae</taxon>
        <taxon>Roseiflexus</taxon>
    </lineage>
</organism>
<dbReference type="KEGG" id="rca:Rcas_2140"/>
<dbReference type="STRING" id="383372.Rcas_2140"/>
<evidence type="ECO:0000256" key="1">
    <source>
        <dbReference type="SAM" id="MobiDB-lite"/>
    </source>
</evidence>
<evidence type="ECO:0000313" key="3">
    <source>
        <dbReference type="EMBL" id="ABU58225.1"/>
    </source>
</evidence>
<dbReference type="NCBIfam" id="TIGR02605">
    <property type="entry name" value="CxxC_CxxC_SSSS"/>
    <property type="match status" value="1"/>
</dbReference>
<dbReference type="SMART" id="SM00834">
    <property type="entry name" value="CxxC_CXXC_SSSS"/>
    <property type="match status" value="1"/>
</dbReference>
<feature type="region of interest" description="Disordered" evidence="1">
    <location>
        <begin position="71"/>
        <end position="99"/>
    </location>
</feature>
<dbReference type="InterPro" id="IPR013429">
    <property type="entry name" value="Regulatory_FmdB_Zinc_ribbon"/>
</dbReference>
<reference evidence="3 4" key="1">
    <citation type="submission" date="2007-08" db="EMBL/GenBank/DDBJ databases">
        <title>Complete sequence of Roseiflexus castenholzii DSM 13941.</title>
        <authorList>
            <consortium name="US DOE Joint Genome Institute"/>
            <person name="Copeland A."/>
            <person name="Lucas S."/>
            <person name="Lapidus A."/>
            <person name="Barry K."/>
            <person name="Glavina del Rio T."/>
            <person name="Dalin E."/>
            <person name="Tice H."/>
            <person name="Pitluck S."/>
            <person name="Thompson L.S."/>
            <person name="Brettin T."/>
            <person name="Bruce D."/>
            <person name="Detter J.C."/>
            <person name="Han C."/>
            <person name="Tapia R."/>
            <person name="Schmutz J."/>
            <person name="Larimer F."/>
            <person name="Land M."/>
            <person name="Hauser L."/>
            <person name="Kyrpides N."/>
            <person name="Mikhailova N."/>
            <person name="Bryant D.A."/>
            <person name="Hanada S."/>
            <person name="Tsukatani Y."/>
            <person name="Richardson P."/>
        </authorList>
    </citation>
    <scope>NUCLEOTIDE SEQUENCE [LARGE SCALE GENOMIC DNA]</scope>
    <source>
        <strain evidence="4">DSM 13941 / HLO8</strain>
    </source>
</reference>